<organism evidence="1 2">
    <name type="scientific">Trema orientale</name>
    <name type="common">Charcoal tree</name>
    <name type="synonym">Celtis orientalis</name>
    <dbReference type="NCBI Taxonomy" id="63057"/>
    <lineage>
        <taxon>Eukaryota</taxon>
        <taxon>Viridiplantae</taxon>
        <taxon>Streptophyta</taxon>
        <taxon>Embryophyta</taxon>
        <taxon>Tracheophyta</taxon>
        <taxon>Spermatophyta</taxon>
        <taxon>Magnoliopsida</taxon>
        <taxon>eudicotyledons</taxon>
        <taxon>Gunneridae</taxon>
        <taxon>Pentapetalae</taxon>
        <taxon>rosids</taxon>
        <taxon>fabids</taxon>
        <taxon>Rosales</taxon>
        <taxon>Cannabaceae</taxon>
        <taxon>Trema</taxon>
    </lineage>
</organism>
<proteinExistence type="predicted"/>
<name>A0A2P5EGG9_TREOI</name>
<dbReference type="Proteomes" id="UP000237000">
    <property type="component" value="Unassembled WGS sequence"/>
</dbReference>
<dbReference type="EMBL" id="JXTC01000159">
    <property type="protein sequence ID" value="PON84638.1"/>
    <property type="molecule type" value="Genomic_DNA"/>
</dbReference>
<gene>
    <name evidence="1" type="ORF">TorRG33x02_195770</name>
</gene>
<comment type="caution">
    <text evidence="1">The sequence shown here is derived from an EMBL/GenBank/DDBJ whole genome shotgun (WGS) entry which is preliminary data.</text>
</comment>
<dbReference type="OrthoDB" id="10315524at2759"/>
<accession>A0A2P5EGG9</accession>
<protein>
    <submittedName>
        <fullName evidence="1">Uncharacterized protein</fullName>
    </submittedName>
</protein>
<keyword evidence="2" id="KW-1185">Reference proteome</keyword>
<evidence type="ECO:0000313" key="2">
    <source>
        <dbReference type="Proteomes" id="UP000237000"/>
    </source>
</evidence>
<evidence type="ECO:0000313" key="1">
    <source>
        <dbReference type="EMBL" id="PON84638.1"/>
    </source>
</evidence>
<sequence length="104" mass="12204">MAAATWTVSAGDWIVILVKIVTMQRWWYYAPKAWNEHSAIMVNQPLGMFFVNILGVHWDTASRNSFVGYGKEETEDEKERQERRVLGFVGHFFRRSIRQGKIRV</sequence>
<dbReference type="AlphaFoldDB" id="A0A2P5EGG9"/>
<reference evidence="2" key="1">
    <citation type="submission" date="2016-06" db="EMBL/GenBank/DDBJ databases">
        <title>Parallel loss of symbiosis genes in relatives of nitrogen-fixing non-legume Parasponia.</title>
        <authorList>
            <person name="Van Velzen R."/>
            <person name="Holmer R."/>
            <person name="Bu F."/>
            <person name="Rutten L."/>
            <person name="Van Zeijl A."/>
            <person name="Liu W."/>
            <person name="Santuari L."/>
            <person name="Cao Q."/>
            <person name="Sharma T."/>
            <person name="Shen D."/>
            <person name="Roswanjaya Y."/>
            <person name="Wardhani T."/>
            <person name="Kalhor M.S."/>
            <person name="Jansen J."/>
            <person name="Van den Hoogen J."/>
            <person name="Gungor B."/>
            <person name="Hartog M."/>
            <person name="Hontelez J."/>
            <person name="Verver J."/>
            <person name="Yang W.-C."/>
            <person name="Schijlen E."/>
            <person name="Repin R."/>
            <person name="Schilthuizen M."/>
            <person name="Schranz E."/>
            <person name="Heidstra R."/>
            <person name="Miyata K."/>
            <person name="Fedorova E."/>
            <person name="Kohlen W."/>
            <person name="Bisseling T."/>
            <person name="Smit S."/>
            <person name="Geurts R."/>
        </authorList>
    </citation>
    <scope>NUCLEOTIDE SEQUENCE [LARGE SCALE GENOMIC DNA]</scope>
    <source>
        <strain evidence="2">cv. RG33-2</strain>
    </source>
</reference>
<dbReference type="InParanoid" id="A0A2P5EGG9"/>